<name>A0ABM6PDV2_9RHOB</name>
<reference evidence="1 2" key="3">
    <citation type="journal article" date="2017" name="Int. J. Syst. Evol. Microbiol.">
        <title>Adaptation of Surface-Associated Bacteria to the Open Ocean: A Genomically Distinct Subpopulation of Phaeobacter gallaeciensis Colonizes Pacific Mesozooplankton.</title>
        <authorList>
            <person name="Freese H.M."/>
            <person name="Methner A."/>
            <person name="Overmann J."/>
        </authorList>
    </citation>
    <scope>NUCLEOTIDE SEQUENCE [LARGE SCALE GENOMIC DNA]</scope>
    <source>
        <strain evidence="1 2">P36</strain>
    </source>
</reference>
<evidence type="ECO:0000313" key="2">
    <source>
        <dbReference type="Proteomes" id="UP000218891"/>
    </source>
</evidence>
<dbReference type="Proteomes" id="UP000218891">
    <property type="component" value="Chromosome"/>
</dbReference>
<proteinExistence type="predicted"/>
<gene>
    <name evidence="1" type="ORF">PhaeoP36_01773</name>
</gene>
<sequence length="66" mass="7252">MQLKMGKRCSRPASLSGMLRNFKQVIKDGDLRLHPVIAKLVDAEALEKMGALQQGAAVSEDTPHQH</sequence>
<dbReference type="EMBL" id="CP010643">
    <property type="protein sequence ID" value="ATG35915.1"/>
    <property type="molecule type" value="Genomic_DNA"/>
</dbReference>
<reference evidence="1 2" key="1">
    <citation type="journal article" date="2017" name="Front. Microbiol.">
        <title>Phaeobacter piscinae sp. nov., a species of the Roseobacter group and potential aquaculture probiont.</title>
        <authorList>
            <person name="Sonnenschein E.C."/>
            <person name="Phippen C.B.W."/>
            <person name="Nielsen K.F."/>
            <person name="Mateiu R.V."/>
            <person name="Melchiorsen J."/>
            <person name="Gram L."/>
            <person name="Overmann J."/>
            <person name="Freese H.M."/>
        </authorList>
    </citation>
    <scope>NUCLEOTIDE SEQUENCE [LARGE SCALE GENOMIC DNA]</scope>
    <source>
        <strain evidence="1 2">P36</strain>
    </source>
</reference>
<protein>
    <submittedName>
        <fullName evidence="1">Uncharacterized protein</fullName>
    </submittedName>
</protein>
<reference evidence="1 2" key="4">
    <citation type="journal article" date="2018" name="Environ. Microbiol. Rep.">
        <title>Phylogenetic distribution of roseobacticides in the Roseobacter group and their effect on microalgae.</title>
        <authorList>
            <person name="Sonnenschein E.C."/>
            <person name="Phippen C.B."/>
            <person name="Bentzon-Tilia M."/>
            <person name="Rasmussen S.A."/>
            <person name="Nielsen K.F."/>
            <person name="Gram L."/>
        </authorList>
    </citation>
    <scope>NUCLEOTIDE SEQUENCE [LARGE SCALE GENOMIC DNA]</scope>
    <source>
        <strain evidence="1 2">P36</strain>
    </source>
</reference>
<keyword evidence="2" id="KW-1185">Reference proteome</keyword>
<accession>A0ABM6PDV2</accession>
<reference evidence="1 2" key="2">
    <citation type="journal article" date="2017" name="Genome Biol. Evol.">
        <title>Trajectories and Drivers of Genome Evolution in Surface-Associated Marine Phaeobacter.</title>
        <authorList>
            <person name="Freese H.M."/>
            <person name="Sikorski J."/>
            <person name="Bunk B."/>
            <person name="Scheuner C."/>
            <person name="Meier-Kolthoff J.P."/>
            <person name="Sproer C."/>
            <person name="Gram L."/>
            <person name="Overmann J."/>
        </authorList>
    </citation>
    <scope>NUCLEOTIDE SEQUENCE [LARGE SCALE GENOMIC DNA]</scope>
    <source>
        <strain evidence="1 2">P36</strain>
    </source>
</reference>
<organism evidence="1 2">
    <name type="scientific">Phaeobacter piscinae</name>
    <dbReference type="NCBI Taxonomy" id="1580596"/>
    <lineage>
        <taxon>Bacteria</taxon>
        <taxon>Pseudomonadati</taxon>
        <taxon>Pseudomonadota</taxon>
        <taxon>Alphaproteobacteria</taxon>
        <taxon>Rhodobacterales</taxon>
        <taxon>Roseobacteraceae</taxon>
        <taxon>Phaeobacter</taxon>
    </lineage>
</organism>
<evidence type="ECO:0000313" key="1">
    <source>
        <dbReference type="EMBL" id="ATG35915.1"/>
    </source>
</evidence>